<proteinExistence type="predicted"/>
<feature type="region of interest" description="Disordered" evidence="1">
    <location>
        <begin position="619"/>
        <end position="673"/>
    </location>
</feature>
<dbReference type="KEGG" id="ppul:RO07_01945"/>
<dbReference type="RefSeq" id="WP_039404816.1">
    <property type="nucleotide sequence ID" value="NZ_CP010310.2"/>
</dbReference>
<feature type="compositionally biased region" description="Low complexity" evidence="1">
    <location>
        <begin position="647"/>
        <end position="658"/>
    </location>
</feature>
<gene>
    <name evidence="3" type="ORF">NCTC13159_03899</name>
    <name evidence="2" type="ORF">RO07_01945</name>
</gene>
<sequence>MKEHVLVESEQAKRLDDPRAEFRTTHGIEDNRPASSTHARMQDLLHGGRRTLQFQALQRVISDSAPDVAKEGRAVPDGRGVVQRVIFIGRSPNRVMPESPIVAEVARLAQADAPDEAARIIATFDEWIKSRSLWQRFGDAAAVVRAIRASFEGGAGLGSFSSSARGERGGGSGGRRPVRQPERRLERRSGALSGARPAVSSQIGAPVRLVQVPPRDALRLPDTPLLEQAADEPERIGREEEAGEPVIPLAVPSGDDHSQDASDRSVASQSAAPRPDIASQIRTESSTHIGFEIEIGRVYYFPVTVRPTLQLLLNRTLARYAIPEPPSQARGRPIRRAVLEVLLDDIKTVGDRLTAQVEFRTSPLQFGRVNSKLSTQLRSAIRNFPPHMLTNGAAEAAGGWQPTNVLREYASQLTEGVPEQSRFSAASLGALAQHATTSIELAAFGQLDRGSQELLFPRGGGVESKQALLNTLLDLTRGDRHRVDASTGGRNSAGATVKTPVESLLAADPALRAPSDAAQSGSVTVDGTTNHPYLPFDEAVDRIRSAGKFPALQGQDGLGYRAIAEKLQPPLKDTVSGELRVLVEHRSGGLVSAVNAALKGDGTSLRRIADAARLQDIQRRAPEDASAREPTAITRSTARSSARRRSSPTAATSSATDSRTGEGVALDRRPPLVRPARSTTVRGLVRIHSSGVEWAIRRGTFSAEFLQFRDRRASALQALKRLGLSRQEADVIDSELNRAFARAGPAAAGDHPTPEVQEQIFDAVAGGIGQHLWALLRYANGG</sequence>
<evidence type="ECO:0000313" key="4">
    <source>
        <dbReference type="Proteomes" id="UP000035086"/>
    </source>
</evidence>
<name>A0AAJ4ZFA8_PANPU</name>
<feature type="region of interest" description="Disordered" evidence="1">
    <location>
        <begin position="220"/>
        <end position="277"/>
    </location>
</feature>
<feature type="compositionally biased region" description="Basic and acidic residues" evidence="1">
    <location>
        <begin position="179"/>
        <end position="189"/>
    </location>
</feature>
<evidence type="ECO:0000313" key="5">
    <source>
        <dbReference type="Proteomes" id="UP000254589"/>
    </source>
</evidence>
<protein>
    <submittedName>
        <fullName evidence="3">Uncharacterized protein</fullName>
    </submittedName>
</protein>
<reference evidence="3 5" key="3">
    <citation type="submission" date="2018-06" db="EMBL/GenBank/DDBJ databases">
        <authorList>
            <consortium name="Pathogen Informatics"/>
            <person name="Doyle S."/>
        </authorList>
    </citation>
    <scope>NUCLEOTIDE SEQUENCE [LARGE SCALE GENOMIC DNA]</scope>
    <source>
        <strain evidence="3 5">NCTC13159</strain>
    </source>
</reference>
<reference evidence="2" key="2">
    <citation type="submission" date="2016-11" db="EMBL/GenBank/DDBJ databases">
        <title>Complete Genome Sequencing of Pandoraea pulmonicola DSM 16583.</title>
        <authorList>
            <person name="Chan K.-G."/>
        </authorList>
    </citation>
    <scope>NUCLEOTIDE SEQUENCE</scope>
    <source>
        <strain evidence="2">DSM 16583</strain>
    </source>
</reference>
<organism evidence="3 5">
    <name type="scientific">Pandoraea pulmonicola</name>
    <dbReference type="NCBI Taxonomy" id="93221"/>
    <lineage>
        <taxon>Bacteria</taxon>
        <taxon>Pseudomonadati</taxon>
        <taxon>Pseudomonadota</taxon>
        <taxon>Betaproteobacteria</taxon>
        <taxon>Burkholderiales</taxon>
        <taxon>Burkholderiaceae</taxon>
        <taxon>Pandoraea</taxon>
    </lineage>
</organism>
<evidence type="ECO:0000256" key="1">
    <source>
        <dbReference type="SAM" id="MobiDB-lite"/>
    </source>
</evidence>
<evidence type="ECO:0000313" key="3">
    <source>
        <dbReference type="EMBL" id="SUA92369.1"/>
    </source>
</evidence>
<keyword evidence="4" id="KW-1185">Reference proteome</keyword>
<dbReference type="EMBL" id="CP010310">
    <property type="protein sequence ID" value="AJC19554.1"/>
    <property type="molecule type" value="Genomic_DNA"/>
</dbReference>
<dbReference type="EMBL" id="UGSJ01000001">
    <property type="protein sequence ID" value="SUA92369.1"/>
    <property type="molecule type" value="Genomic_DNA"/>
</dbReference>
<feature type="compositionally biased region" description="Low complexity" evidence="1">
    <location>
        <begin position="631"/>
        <end position="640"/>
    </location>
</feature>
<dbReference type="Proteomes" id="UP000254589">
    <property type="component" value="Unassembled WGS sequence"/>
</dbReference>
<evidence type="ECO:0000313" key="2">
    <source>
        <dbReference type="EMBL" id="AJC19554.1"/>
    </source>
</evidence>
<feature type="region of interest" description="Disordered" evidence="1">
    <location>
        <begin position="158"/>
        <end position="199"/>
    </location>
</feature>
<feature type="compositionally biased region" description="Basic and acidic residues" evidence="1">
    <location>
        <begin position="254"/>
        <end position="263"/>
    </location>
</feature>
<reference evidence="4" key="1">
    <citation type="submission" date="2014-12" db="EMBL/GenBank/DDBJ databases">
        <title>Complete Genome Sequencing of Pandoraea pulmonicola DSM 16583.</title>
        <authorList>
            <person name="Chan K.-G."/>
        </authorList>
    </citation>
    <scope>NUCLEOTIDE SEQUENCE [LARGE SCALE GENOMIC DNA]</scope>
    <source>
        <strain evidence="4">DSM 16583</strain>
    </source>
</reference>
<accession>A0AAJ4ZFA8</accession>
<dbReference type="AlphaFoldDB" id="A0AAJ4ZFA8"/>
<dbReference type="Proteomes" id="UP000035086">
    <property type="component" value="Chromosome"/>
</dbReference>